<accession>A0ABV7DUT7</accession>
<sequence length="575" mass="59585">MEAALQARWSLALLGALGGALIWALGEAVPRGFLDGRLALALHAAVVSFVLAALAMAGPMGLARAAARALGPGVLTGGLVGLVALRFAAAEEVFAVPMHLLAALTVAGLPVPFLIAAARPGWRDYPALFEEAWSIVIRLAAALAFTLLVWILVLLSDQVLRIVGIGLLSHLLENRLAVLALAGAALGLGMAVVWELAGPIAPQLVLRLLRLLLPVVLAVMLVFLLALPLRGFERLVLGLSPAALLLSMVAAGVALVAVAVDRSDAEAAQGRAIRWAALGMALVLPLVAGLALWALWLRVGQYGWTPERLFLALGALIGLGYGLTYAIAVLRGAGWMARIRRGNVGMALAVIAAAALWLTPLFNAEAISARNQVERFLAGRTGVAQLDLWAFSRWGKPGAAALARLEALAAEPGNEALAARLRGEDDPEGTGRAEALAGLTALLPLQPPTATGTRDMILAAAEPYRLRDWAGVCALKLETGQPACVMVVADLLPAIPGEEAILVLERSPGAAEAIGLFLNADGYLTERPVARPDQGYLPGEAAAELLRAAQAAPLALTPAEVNQLGSGPAGVLILP</sequence>
<name>A0ABV7DUT7_9RHOB</name>
<feature type="transmembrane region" description="Helical" evidence="1">
    <location>
        <begin position="69"/>
        <end position="88"/>
    </location>
</feature>
<feature type="transmembrane region" description="Helical" evidence="1">
    <location>
        <begin position="208"/>
        <end position="229"/>
    </location>
</feature>
<feature type="transmembrane region" description="Helical" evidence="1">
    <location>
        <begin position="342"/>
        <end position="362"/>
    </location>
</feature>
<keyword evidence="3" id="KW-1185">Reference proteome</keyword>
<dbReference type="Proteomes" id="UP001595445">
    <property type="component" value="Unassembled WGS sequence"/>
</dbReference>
<feature type="transmembrane region" description="Helical" evidence="1">
    <location>
        <begin position="309"/>
        <end position="330"/>
    </location>
</feature>
<feature type="transmembrane region" description="Helical" evidence="1">
    <location>
        <begin position="94"/>
        <end position="115"/>
    </location>
</feature>
<feature type="transmembrane region" description="Helical" evidence="1">
    <location>
        <begin position="135"/>
        <end position="156"/>
    </location>
</feature>
<evidence type="ECO:0000313" key="3">
    <source>
        <dbReference type="Proteomes" id="UP001595445"/>
    </source>
</evidence>
<feature type="transmembrane region" description="Helical" evidence="1">
    <location>
        <begin position="235"/>
        <end position="260"/>
    </location>
</feature>
<comment type="caution">
    <text evidence="2">The sequence shown here is derived from an EMBL/GenBank/DDBJ whole genome shotgun (WGS) entry which is preliminary data.</text>
</comment>
<reference evidence="3" key="1">
    <citation type="journal article" date="2019" name="Int. J. Syst. Evol. Microbiol.">
        <title>The Global Catalogue of Microorganisms (GCM) 10K type strain sequencing project: providing services to taxonomists for standard genome sequencing and annotation.</title>
        <authorList>
            <consortium name="The Broad Institute Genomics Platform"/>
            <consortium name="The Broad Institute Genome Sequencing Center for Infectious Disease"/>
            <person name="Wu L."/>
            <person name="Ma J."/>
        </authorList>
    </citation>
    <scope>NUCLEOTIDE SEQUENCE [LARGE SCALE GENOMIC DNA]</scope>
    <source>
        <strain evidence="3">KCTC 62102</strain>
    </source>
</reference>
<evidence type="ECO:0000256" key="1">
    <source>
        <dbReference type="SAM" id="Phobius"/>
    </source>
</evidence>
<keyword evidence="1" id="KW-0812">Transmembrane</keyword>
<gene>
    <name evidence="2" type="ORF">ACFOD6_08620</name>
</gene>
<organism evidence="2 3">
    <name type="scientific">Tabrizicola soli</name>
    <dbReference type="NCBI Taxonomy" id="2185115"/>
    <lineage>
        <taxon>Bacteria</taxon>
        <taxon>Pseudomonadati</taxon>
        <taxon>Pseudomonadota</taxon>
        <taxon>Alphaproteobacteria</taxon>
        <taxon>Rhodobacterales</taxon>
        <taxon>Paracoccaceae</taxon>
        <taxon>Tabrizicola</taxon>
    </lineage>
</organism>
<evidence type="ECO:0000313" key="2">
    <source>
        <dbReference type="EMBL" id="MFC3086111.1"/>
    </source>
</evidence>
<proteinExistence type="predicted"/>
<protein>
    <submittedName>
        <fullName evidence="2">DUF4153 domain-containing protein</fullName>
    </submittedName>
</protein>
<dbReference type="EMBL" id="JBHRSM010000015">
    <property type="protein sequence ID" value="MFC3086111.1"/>
    <property type="molecule type" value="Genomic_DNA"/>
</dbReference>
<dbReference type="RefSeq" id="WP_197645568.1">
    <property type="nucleotide sequence ID" value="NZ_JAEACP010000014.1"/>
</dbReference>
<feature type="transmembrane region" description="Helical" evidence="1">
    <location>
        <begin position="272"/>
        <end position="297"/>
    </location>
</feature>
<feature type="transmembrane region" description="Helical" evidence="1">
    <location>
        <begin position="176"/>
        <end position="196"/>
    </location>
</feature>
<keyword evidence="1" id="KW-1133">Transmembrane helix</keyword>
<feature type="transmembrane region" description="Helical" evidence="1">
    <location>
        <begin position="38"/>
        <end position="57"/>
    </location>
</feature>
<keyword evidence="1" id="KW-0472">Membrane</keyword>